<evidence type="ECO:0000313" key="3">
    <source>
        <dbReference type="Proteomes" id="UP000611215"/>
    </source>
</evidence>
<gene>
    <name evidence="2" type="ORF">ITJ86_13100</name>
</gene>
<organism evidence="2 3">
    <name type="scientific">Winogradskyella marina</name>
    <dbReference type="NCBI Taxonomy" id="2785530"/>
    <lineage>
        <taxon>Bacteria</taxon>
        <taxon>Pseudomonadati</taxon>
        <taxon>Bacteroidota</taxon>
        <taxon>Flavobacteriia</taxon>
        <taxon>Flavobacteriales</taxon>
        <taxon>Flavobacteriaceae</taxon>
        <taxon>Winogradskyella</taxon>
    </lineage>
</organism>
<protein>
    <submittedName>
        <fullName evidence="2">Uncharacterized protein</fullName>
    </submittedName>
</protein>
<dbReference type="RefSeq" id="WP_195872103.1">
    <property type="nucleotide sequence ID" value="NZ_JADOET010000012.1"/>
</dbReference>
<keyword evidence="1" id="KW-0472">Membrane</keyword>
<comment type="caution">
    <text evidence="2">The sequence shown here is derived from an EMBL/GenBank/DDBJ whole genome shotgun (WGS) entry which is preliminary data.</text>
</comment>
<keyword evidence="1" id="KW-0812">Transmembrane</keyword>
<reference evidence="2 3" key="1">
    <citation type="submission" date="2020-11" db="EMBL/GenBank/DDBJ databases">
        <title>Winogradskyella marina sp. nov., isolated from marine sediment.</title>
        <authorList>
            <person name="Bo J."/>
            <person name="Wang S."/>
            <person name="Song X."/>
            <person name="Du Z."/>
        </authorList>
    </citation>
    <scope>NUCLEOTIDE SEQUENCE [LARGE SCALE GENOMIC DNA]</scope>
    <source>
        <strain evidence="2 3">F6397</strain>
    </source>
</reference>
<keyword evidence="3" id="KW-1185">Reference proteome</keyword>
<evidence type="ECO:0000313" key="2">
    <source>
        <dbReference type="EMBL" id="MBF8150843.1"/>
    </source>
</evidence>
<dbReference type="EMBL" id="JADOET010000012">
    <property type="protein sequence ID" value="MBF8150843.1"/>
    <property type="molecule type" value="Genomic_DNA"/>
</dbReference>
<evidence type="ECO:0000256" key="1">
    <source>
        <dbReference type="SAM" id="Phobius"/>
    </source>
</evidence>
<feature type="transmembrane region" description="Helical" evidence="1">
    <location>
        <begin position="165"/>
        <end position="187"/>
    </location>
</feature>
<sequence length="210" mass="24903">MDELELLKKDWKKDKTEYKNYSNSDLNPMLHKKSSSIVKTLFYISLAELGFWILISILPYFMSSSFTDRMNRSYENPLFLGLSILSFVIVFVFVYLLFKSHKSISSTDNAKKLMESIINTRKVIKYYVLYNLIMIFISVPLSLYFEFNQNIVFHDQVEAFNAKQMFFLCGFVILLTGVFITVIWLFYKLLYGILLKRLNKNYNELKKLEI</sequence>
<feature type="transmembrane region" description="Helical" evidence="1">
    <location>
        <begin position="41"/>
        <end position="62"/>
    </location>
</feature>
<feature type="transmembrane region" description="Helical" evidence="1">
    <location>
        <begin position="126"/>
        <end position="145"/>
    </location>
</feature>
<name>A0ABS0EKP1_9FLAO</name>
<feature type="transmembrane region" description="Helical" evidence="1">
    <location>
        <begin position="78"/>
        <end position="98"/>
    </location>
</feature>
<proteinExistence type="predicted"/>
<keyword evidence="1" id="KW-1133">Transmembrane helix</keyword>
<dbReference type="Proteomes" id="UP000611215">
    <property type="component" value="Unassembled WGS sequence"/>
</dbReference>
<accession>A0ABS0EKP1</accession>